<dbReference type="Pfam" id="PF00732">
    <property type="entry name" value="GMC_oxred_N"/>
    <property type="match status" value="1"/>
</dbReference>
<dbReference type="Gene3D" id="3.30.560.10">
    <property type="entry name" value="Glucose Oxidase, domain 3"/>
    <property type="match status" value="1"/>
</dbReference>
<evidence type="ECO:0000259" key="6">
    <source>
        <dbReference type="PROSITE" id="PS00623"/>
    </source>
</evidence>
<evidence type="ECO:0000256" key="5">
    <source>
        <dbReference type="RuleBase" id="RU003968"/>
    </source>
</evidence>
<dbReference type="Gene3D" id="3.50.50.60">
    <property type="entry name" value="FAD/NAD(P)-binding domain"/>
    <property type="match status" value="1"/>
</dbReference>
<dbReference type="PANTHER" id="PTHR11552">
    <property type="entry name" value="GLUCOSE-METHANOL-CHOLINE GMC OXIDOREDUCTASE"/>
    <property type="match status" value="1"/>
</dbReference>
<dbReference type="PIRSF" id="PIRSF000137">
    <property type="entry name" value="Alcohol_oxidase"/>
    <property type="match status" value="1"/>
</dbReference>
<comment type="cofactor">
    <cofactor evidence="1">
        <name>FAD</name>
        <dbReference type="ChEBI" id="CHEBI:57692"/>
    </cofactor>
</comment>
<dbReference type="Proteomes" id="UP000628017">
    <property type="component" value="Unassembled WGS sequence"/>
</dbReference>
<name>A0A916QT75_9RHOB</name>
<dbReference type="GO" id="GO:0016614">
    <property type="term" value="F:oxidoreductase activity, acting on CH-OH group of donors"/>
    <property type="evidence" value="ECO:0007669"/>
    <property type="project" value="InterPro"/>
</dbReference>
<evidence type="ECO:0000313" key="8">
    <source>
        <dbReference type="EMBL" id="GGA07246.1"/>
    </source>
</evidence>
<dbReference type="Pfam" id="PF05199">
    <property type="entry name" value="GMC_oxred_C"/>
    <property type="match status" value="1"/>
</dbReference>
<dbReference type="GO" id="GO:0050660">
    <property type="term" value="F:flavin adenine dinucleotide binding"/>
    <property type="evidence" value="ECO:0007669"/>
    <property type="project" value="InterPro"/>
</dbReference>
<keyword evidence="9" id="KW-1185">Reference proteome</keyword>
<dbReference type="SUPFAM" id="SSF54373">
    <property type="entry name" value="FAD-linked reductases, C-terminal domain"/>
    <property type="match status" value="1"/>
</dbReference>
<protein>
    <submittedName>
        <fullName evidence="8">Choline dehydrogenase</fullName>
    </submittedName>
</protein>
<evidence type="ECO:0000256" key="4">
    <source>
        <dbReference type="ARBA" id="ARBA00022827"/>
    </source>
</evidence>
<dbReference type="InterPro" id="IPR007867">
    <property type="entry name" value="GMC_OxRtase_C"/>
</dbReference>
<evidence type="ECO:0000256" key="3">
    <source>
        <dbReference type="ARBA" id="ARBA00022630"/>
    </source>
</evidence>
<proteinExistence type="inferred from homology"/>
<feature type="domain" description="Glucose-methanol-choline oxidoreductase N-terminal" evidence="7">
    <location>
        <begin position="264"/>
        <end position="278"/>
    </location>
</feature>
<reference evidence="8" key="2">
    <citation type="submission" date="2020-09" db="EMBL/GenBank/DDBJ databases">
        <authorList>
            <person name="Sun Q."/>
            <person name="Zhou Y."/>
        </authorList>
    </citation>
    <scope>NUCLEOTIDE SEQUENCE</scope>
    <source>
        <strain evidence="8">CGMCC 1.15880</strain>
    </source>
</reference>
<dbReference type="PROSITE" id="PS00624">
    <property type="entry name" value="GMC_OXRED_2"/>
    <property type="match status" value="1"/>
</dbReference>
<gene>
    <name evidence="8" type="ORF">GCM10011498_03880</name>
</gene>
<dbReference type="RefSeq" id="WP_188670394.1">
    <property type="nucleotide sequence ID" value="NZ_BMKA01000001.1"/>
</dbReference>
<keyword evidence="4 5" id="KW-0274">FAD</keyword>
<dbReference type="PROSITE" id="PS00623">
    <property type="entry name" value="GMC_OXRED_1"/>
    <property type="match status" value="1"/>
</dbReference>
<evidence type="ECO:0000259" key="7">
    <source>
        <dbReference type="PROSITE" id="PS00624"/>
    </source>
</evidence>
<sequence length="549" mass="59522">MPTAEEFDYVVIGGGSAGSTLAARLSEDASVTVCLLEAGGNGDHLLIRAPTGAVAMLPGYGKLSNWAYTTVPQSGLNGRKGYQPRGKTLGGSSAINAMLYIRGDKSDYDGWADLGCEGWSWDDCLPYFRKSENNERGGDALHGNSGPLQVSNQKAPRPISHAFVQAATQCQHREVDDFNKGDNEGVGLYQVTQFHDKARNGERCSAAAAYLHPIRKTRDNLTIITRAHASKILTEGKRATGVAYHKGRAVHHVKARREVILSGGAFNSPQLLQLSGIGAADEIQRQGIEVVHDLPGVGKNLQDHLDFILAHKSKDSDNFGIGLTASINLTKHIFKWRRDGNSMIASPFAEGAGFLKTDPGLSRPDIQLHFVISIVDDHARKLHWGHGFSCHICAMRPYSRGEVFLQSADPRAPPGIDPRYLSDPRDLETTIKGARMARNILQAPALTPYRDKELFGVTDNMTDAEWESHIRARADTIYHPIGTCKMGVDDMAVVDAQLRVHGMEGLRVVDASVMPTLIGGNTNAPTIMIAERAADMICGTGTANREGCN</sequence>
<reference evidence="8" key="1">
    <citation type="journal article" date="2014" name="Int. J. Syst. Evol. Microbiol.">
        <title>Complete genome sequence of Corynebacterium casei LMG S-19264T (=DSM 44701T), isolated from a smear-ripened cheese.</title>
        <authorList>
            <consortium name="US DOE Joint Genome Institute (JGI-PGF)"/>
            <person name="Walter F."/>
            <person name="Albersmeier A."/>
            <person name="Kalinowski J."/>
            <person name="Ruckert C."/>
        </authorList>
    </citation>
    <scope>NUCLEOTIDE SEQUENCE</scope>
    <source>
        <strain evidence="8">CGMCC 1.15880</strain>
    </source>
</reference>
<dbReference type="InterPro" id="IPR036188">
    <property type="entry name" value="FAD/NAD-bd_sf"/>
</dbReference>
<dbReference type="InterPro" id="IPR012132">
    <property type="entry name" value="GMC_OxRdtase"/>
</dbReference>
<keyword evidence="3 5" id="KW-0285">Flavoprotein</keyword>
<evidence type="ECO:0000256" key="2">
    <source>
        <dbReference type="ARBA" id="ARBA00010790"/>
    </source>
</evidence>
<feature type="domain" description="Glucose-methanol-choline oxidoreductase N-terminal" evidence="6">
    <location>
        <begin position="86"/>
        <end position="109"/>
    </location>
</feature>
<evidence type="ECO:0000313" key="9">
    <source>
        <dbReference type="Proteomes" id="UP000628017"/>
    </source>
</evidence>
<comment type="similarity">
    <text evidence="2 5">Belongs to the GMC oxidoreductase family.</text>
</comment>
<accession>A0A916QT75</accession>
<dbReference type="AlphaFoldDB" id="A0A916QT75"/>
<dbReference type="InterPro" id="IPR000172">
    <property type="entry name" value="GMC_OxRdtase_N"/>
</dbReference>
<organism evidence="8 9">
    <name type="scientific">Neptunicoccus cionae</name>
    <dbReference type="NCBI Taxonomy" id="2035344"/>
    <lineage>
        <taxon>Bacteria</taxon>
        <taxon>Pseudomonadati</taxon>
        <taxon>Pseudomonadota</taxon>
        <taxon>Alphaproteobacteria</taxon>
        <taxon>Rhodobacterales</taxon>
        <taxon>Paracoccaceae</taxon>
        <taxon>Neptunicoccus</taxon>
    </lineage>
</organism>
<dbReference type="EMBL" id="BMKA01000001">
    <property type="protein sequence ID" value="GGA07246.1"/>
    <property type="molecule type" value="Genomic_DNA"/>
</dbReference>
<evidence type="ECO:0000256" key="1">
    <source>
        <dbReference type="ARBA" id="ARBA00001974"/>
    </source>
</evidence>
<comment type="caution">
    <text evidence="8">The sequence shown here is derived from an EMBL/GenBank/DDBJ whole genome shotgun (WGS) entry which is preliminary data.</text>
</comment>
<dbReference type="SUPFAM" id="SSF51905">
    <property type="entry name" value="FAD/NAD(P)-binding domain"/>
    <property type="match status" value="1"/>
</dbReference>
<dbReference type="NCBIfam" id="NF002550">
    <property type="entry name" value="PRK02106.1"/>
    <property type="match status" value="1"/>
</dbReference>
<dbReference type="PANTHER" id="PTHR11552:SF147">
    <property type="entry name" value="CHOLINE DEHYDROGENASE, MITOCHONDRIAL"/>
    <property type="match status" value="1"/>
</dbReference>